<name>A0ABP6QK48_9ACTN</name>
<evidence type="ECO:0000256" key="2">
    <source>
        <dbReference type="ARBA" id="ARBA00022630"/>
    </source>
</evidence>
<dbReference type="InterPro" id="IPR028202">
    <property type="entry name" value="Reductase_C"/>
</dbReference>
<dbReference type="Pfam" id="PF07992">
    <property type="entry name" value="Pyr_redox_2"/>
    <property type="match status" value="1"/>
</dbReference>
<dbReference type="InterPro" id="IPR036188">
    <property type="entry name" value="FAD/NAD-bd_sf"/>
</dbReference>
<dbReference type="PRINTS" id="PR00368">
    <property type="entry name" value="FADPNR"/>
</dbReference>
<organism evidence="7 8">
    <name type="scientific">Actinocorallia longicatena</name>
    <dbReference type="NCBI Taxonomy" id="111803"/>
    <lineage>
        <taxon>Bacteria</taxon>
        <taxon>Bacillati</taxon>
        <taxon>Actinomycetota</taxon>
        <taxon>Actinomycetes</taxon>
        <taxon>Streptosporangiales</taxon>
        <taxon>Thermomonosporaceae</taxon>
        <taxon>Actinocorallia</taxon>
    </lineage>
</organism>
<evidence type="ECO:0000256" key="3">
    <source>
        <dbReference type="ARBA" id="ARBA00022827"/>
    </source>
</evidence>
<keyword evidence="8" id="KW-1185">Reference proteome</keyword>
<sequence length="411" mass="44426">MPALESYVIAGAGLAGAKAAQTLREEGFEGNVLLVGSETERPYERPALSKSVLLNREPADSVYVHEEAFYRDHDITLLTGTTVLSIDRDRRRTRLSDGSELRYDRLLLATGAAPRRLRVPGASLPGVHTLRTLGDSLALREQLREGDRHVVVVGAGWIGLETAAAAREYGNRVTVVDVESTPLHVPLGAEVGAHFAALHRRKGVEFVFEDGLFAVRGTGSVDHVTTSRGAELPADLVVVAVGVAPGTGLAKAAGLKVDNGVVVDESLRTSDPDIFAAGDVANAHHPLYQRHIRTEHWANALHSGPAAARSMLGREVAYDRVPYFYSDQYDLGMEFSGFAEPGCYDRIVYRGDPAGGEYLAFWLRAGRVVAGMNVNVWDVTQDLQALIRAQVPVDRTRLADPKTPLAELLPG</sequence>
<proteinExistence type="predicted"/>
<evidence type="ECO:0000256" key="1">
    <source>
        <dbReference type="ARBA" id="ARBA00001974"/>
    </source>
</evidence>
<evidence type="ECO:0000259" key="6">
    <source>
        <dbReference type="Pfam" id="PF14759"/>
    </source>
</evidence>
<protein>
    <submittedName>
        <fullName evidence="7">FAD-dependent oxidoreductase</fullName>
    </submittedName>
</protein>
<feature type="domain" description="FAD/NAD(P)-binding" evidence="5">
    <location>
        <begin position="6"/>
        <end position="304"/>
    </location>
</feature>
<dbReference type="SUPFAM" id="SSF51905">
    <property type="entry name" value="FAD/NAD(P)-binding domain"/>
    <property type="match status" value="2"/>
</dbReference>
<comment type="caution">
    <text evidence="7">The sequence shown here is derived from an EMBL/GenBank/DDBJ whole genome shotgun (WGS) entry which is preliminary data.</text>
</comment>
<evidence type="ECO:0000313" key="8">
    <source>
        <dbReference type="Proteomes" id="UP001501237"/>
    </source>
</evidence>
<dbReference type="Pfam" id="PF14759">
    <property type="entry name" value="Reductase_C"/>
    <property type="match status" value="1"/>
</dbReference>
<dbReference type="PANTHER" id="PTHR43557">
    <property type="entry name" value="APOPTOSIS-INDUCING FACTOR 1"/>
    <property type="match status" value="1"/>
</dbReference>
<comment type="cofactor">
    <cofactor evidence="1">
        <name>FAD</name>
        <dbReference type="ChEBI" id="CHEBI:57692"/>
    </cofactor>
</comment>
<keyword evidence="3" id="KW-0274">FAD</keyword>
<dbReference type="EMBL" id="BAAAUV010000032">
    <property type="protein sequence ID" value="GAA3237219.1"/>
    <property type="molecule type" value="Genomic_DNA"/>
</dbReference>
<dbReference type="PRINTS" id="PR00411">
    <property type="entry name" value="PNDRDTASEI"/>
</dbReference>
<feature type="domain" description="Reductase C-terminal" evidence="6">
    <location>
        <begin position="323"/>
        <end position="409"/>
    </location>
</feature>
<dbReference type="InterPro" id="IPR023753">
    <property type="entry name" value="FAD/NAD-binding_dom"/>
</dbReference>
<keyword evidence="2" id="KW-0285">Flavoprotein</keyword>
<reference evidence="8" key="1">
    <citation type="journal article" date="2019" name="Int. J. Syst. Evol. Microbiol.">
        <title>The Global Catalogue of Microorganisms (GCM) 10K type strain sequencing project: providing services to taxonomists for standard genome sequencing and annotation.</title>
        <authorList>
            <consortium name="The Broad Institute Genomics Platform"/>
            <consortium name="The Broad Institute Genome Sequencing Center for Infectious Disease"/>
            <person name="Wu L."/>
            <person name="Ma J."/>
        </authorList>
    </citation>
    <scope>NUCLEOTIDE SEQUENCE [LARGE SCALE GENOMIC DNA]</scope>
    <source>
        <strain evidence="8">JCM 9377</strain>
    </source>
</reference>
<evidence type="ECO:0000313" key="7">
    <source>
        <dbReference type="EMBL" id="GAA3237219.1"/>
    </source>
</evidence>
<dbReference type="RefSeq" id="WP_344837646.1">
    <property type="nucleotide sequence ID" value="NZ_BAAAUV010000032.1"/>
</dbReference>
<dbReference type="InterPro" id="IPR016156">
    <property type="entry name" value="FAD/NAD-linked_Rdtase_dimer_sf"/>
</dbReference>
<dbReference type="Gene3D" id="3.50.50.60">
    <property type="entry name" value="FAD/NAD(P)-binding domain"/>
    <property type="match status" value="2"/>
</dbReference>
<dbReference type="SUPFAM" id="SSF55424">
    <property type="entry name" value="FAD/NAD-linked reductases, dimerisation (C-terminal) domain"/>
    <property type="match status" value="1"/>
</dbReference>
<dbReference type="Gene3D" id="3.30.390.30">
    <property type="match status" value="1"/>
</dbReference>
<dbReference type="InterPro" id="IPR050446">
    <property type="entry name" value="FAD-oxidoreductase/Apoptosis"/>
</dbReference>
<accession>A0ABP6QK48</accession>
<evidence type="ECO:0000256" key="4">
    <source>
        <dbReference type="ARBA" id="ARBA00023002"/>
    </source>
</evidence>
<gene>
    <name evidence="7" type="ORF">GCM10010468_71940</name>
</gene>
<evidence type="ECO:0000259" key="5">
    <source>
        <dbReference type="Pfam" id="PF07992"/>
    </source>
</evidence>
<dbReference type="PANTHER" id="PTHR43557:SF2">
    <property type="entry name" value="RIESKE DOMAIN-CONTAINING PROTEIN-RELATED"/>
    <property type="match status" value="1"/>
</dbReference>
<keyword evidence="4" id="KW-0560">Oxidoreductase</keyword>
<dbReference type="Proteomes" id="UP001501237">
    <property type="component" value="Unassembled WGS sequence"/>
</dbReference>